<proteinExistence type="predicted"/>
<organism evidence="1 2">
    <name type="scientific">Rhabditophanes sp. KR3021</name>
    <dbReference type="NCBI Taxonomy" id="114890"/>
    <lineage>
        <taxon>Eukaryota</taxon>
        <taxon>Metazoa</taxon>
        <taxon>Ecdysozoa</taxon>
        <taxon>Nematoda</taxon>
        <taxon>Chromadorea</taxon>
        <taxon>Rhabditida</taxon>
        <taxon>Tylenchina</taxon>
        <taxon>Panagrolaimomorpha</taxon>
        <taxon>Strongyloidoidea</taxon>
        <taxon>Alloionematidae</taxon>
        <taxon>Rhabditophanes</taxon>
    </lineage>
</organism>
<reference evidence="2" key="1">
    <citation type="submission" date="2016-11" db="UniProtKB">
        <authorList>
            <consortium name="WormBaseParasite"/>
        </authorList>
    </citation>
    <scope>IDENTIFICATION</scope>
    <source>
        <strain evidence="2">KR3021</strain>
    </source>
</reference>
<sequence length="165" mass="19458">MKVRVEFDKVKKFSNPDGEYVYILMTDEHTNQQPHSLIKRRSQGRRRARKLQVNRRRHRNMHSNNILFKNDSFGHPCDELIILDWQIMYSGSIAADIARFLLITTSPDTRQEIESNNFPRYYGTQGYDFENGKKCEIKWGCLSKIMKSALFDQALQLLFMLSFAC</sequence>
<accession>A0AC35UE40</accession>
<dbReference type="Proteomes" id="UP000095286">
    <property type="component" value="Unplaced"/>
</dbReference>
<evidence type="ECO:0000313" key="2">
    <source>
        <dbReference type="WBParaSite" id="RSKR_0000995600.1"/>
    </source>
</evidence>
<protein>
    <submittedName>
        <fullName evidence="2">Protein kinase domain-containing protein</fullName>
    </submittedName>
</protein>
<dbReference type="WBParaSite" id="RSKR_0000995600.1">
    <property type="protein sequence ID" value="RSKR_0000995600.1"/>
    <property type="gene ID" value="RSKR_0000995600"/>
</dbReference>
<evidence type="ECO:0000313" key="1">
    <source>
        <dbReference type="Proteomes" id="UP000095286"/>
    </source>
</evidence>
<name>A0AC35UE40_9BILA</name>